<comment type="caution">
    <text evidence="2">The sequence shown here is derived from an EMBL/GenBank/DDBJ whole genome shotgun (WGS) entry which is preliminary data.</text>
</comment>
<gene>
    <name evidence="2" type="ORF">T9A_00638</name>
</gene>
<protein>
    <submittedName>
        <fullName evidence="2">Uncharacterized protein</fullName>
    </submittedName>
</protein>
<keyword evidence="1" id="KW-0812">Transmembrane</keyword>
<keyword evidence="1" id="KW-0472">Membrane</keyword>
<dbReference type="Proteomes" id="UP000029443">
    <property type="component" value="Unassembled WGS sequence"/>
</dbReference>
<accession>A0ABR4WFK2</accession>
<keyword evidence="3" id="KW-1185">Reference proteome</keyword>
<proteinExistence type="predicted"/>
<dbReference type="EMBL" id="ARXU01000002">
    <property type="protein sequence ID" value="KGD62347.1"/>
    <property type="molecule type" value="Genomic_DNA"/>
</dbReference>
<reference evidence="2 3" key="1">
    <citation type="submission" date="2012-09" db="EMBL/GenBank/DDBJ databases">
        <title>Genome Sequence of alkane-degrading Bacterium Alcanivorax jadensis T9.</title>
        <authorList>
            <person name="Lai Q."/>
            <person name="Shao Z."/>
        </authorList>
    </citation>
    <scope>NUCLEOTIDE SEQUENCE [LARGE SCALE GENOMIC DNA]</scope>
    <source>
        <strain evidence="2 3">T9</strain>
    </source>
</reference>
<evidence type="ECO:0000313" key="3">
    <source>
        <dbReference type="Proteomes" id="UP000029443"/>
    </source>
</evidence>
<evidence type="ECO:0000313" key="2">
    <source>
        <dbReference type="EMBL" id="KGD62347.1"/>
    </source>
</evidence>
<keyword evidence="1" id="KW-1133">Transmembrane helix</keyword>
<feature type="transmembrane region" description="Helical" evidence="1">
    <location>
        <begin position="33"/>
        <end position="55"/>
    </location>
</feature>
<name>A0ABR4WFK2_9GAMM</name>
<feature type="transmembrane region" description="Helical" evidence="1">
    <location>
        <begin position="7"/>
        <end position="27"/>
    </location>
</feature>
<organism evidence="2 3">
    <name type="scientific">Alcanivorax jadensis T9</name>
    <dbReference type="NCBI Taxonomy" id="1177181"/>
    <lineage>
        <taxon>Bacteria</taxon>
        <taxon>Pseudomonadati</taxon>
        <taxon>Pseudomonadota</taxon>
        <taxon>Gammaproteobacteria</taxon>
        <taxon>Oceanospirillales</taxon>
        <taxon>Alcanivoracaceae</taxon>
        <taxon>Alcanivorax</taxon>
    </lineage>
</organism>
<evidence type="ECO:0000256" key="1">
    <source>
        <dbReference type="SAM" id="Phobius"/>
    </source>
</evidence>
<sequence length="60" mass="6883">MVRSNKALMRGVMTLMVLVGRLSILMMKMAFPLLAMFWMVGFLCLMKMLILTFPLTEVVI</sequence>